<dbReference type="EMBL" id="LBQW01000001">
    <property type="protein sequence ID" value="KKP86005.1"/>
    <property type="molecule type" value="Genomic_DNA"/>
</dbReference>
<evidence type="ECO:0000313" key="7">
    <source>
        <dbReference type="Proteomes" id="UP000186383"/>
    </source>
</evidence>
<name>A0A0G0FEZ7_9BACT</name>
<dbReference type="InterPro" id="IPR001865">
    <property type="entry name" value="Ribosomal_uS2"/>
</dbReference>
<keyword evidence="2 5" id="KW-0689">Ribosomal protein</keyword>
<dbReference type="PANTHER" id="PTHR12534:SF0">
    <property type="entry name" value="SMALL RIBOSOMAL SUBUNIT PROTEIN US2M"/>
    <property type="match status" value="1"/>
</dbReference>
<dbReference type="Gene3D" id="1.10.287.610">
    <property type="entry name" value="Helix hairpin bin"/>
    <property type="match status" value="1"/>
</dbReference>
<dbReference type="GO" id="GO:0022627">
    <property type="term" value="C:cytosolic small ribosomal subunit"/>
    <property type="evidence" value="ECO:0007669"/>
    <property type="project" value="TreeGrafter"/>
</dbReference>
<dbReference type="AlphaFoldDB" id="A0A0G0FEZ7"/>
<dbReference type="Pfam" id="PF00318">
    <property type="entry name" value="Ribosomal_S2"/>
    <property type="match status" value="1"/>
</dbReference>
<evidence type="ECO:0000313" key="6">
    <source>
        <dbReference type="EMBL" id="KKP86005.1"/>
    </source>
</evidence>
<dbReference type="Proteomes" id="UP000186383">
    <property type="component" value="Unassembled WGS sequence"/>
</dbReference>
<dbReference type="PATRIC" id="fig|1618727.3.peg.7"/>
<dbReference type="CDD" id="cd01425">
    <property type="entry name" value="RPS2"/>
    <property type="match status" value="1"/>
</dbReference>
<accession>A0A0G0FEZ7</accession>
<dbReference type="GO" id="GO:0003735">
    <property type="term" value="F:structural constituent of ribosome"/>
    <property type="evidence" value="ECO:0007669"/>
    <property type="project" value="InterPro"/>
</dbReference>
<dbReference type="InterPro" id="IPR023591">
    <property type="entry name" value="Ribosomal_uS2_flav_dom_sf"/>
</dbReference>
<organism evidence="6 7">
    <name type="scientific">Candidatus Nomurabacteria bacterium GW2011_GWA1_35_8</name>
    <dbReference type="NCBI Taxonomy" id="1618727"/>
    <lineage>
        <taxon>Bacteria</taxon>
        <taxon>Candidatus Nomuraibacteriota</taxon>
    </lineage>
</organism>
<protein>
    <recommendedName>
        <fullName evidence="4 5">Small ribosomal subunit protein uS2</fullName>
    </recommendedName>
</protein>
<dbReference type="SUPFAM" id="SSF52313">
    <property type="entry name" value="Ribosomal protein S2"/>
    <property type="match status" value="1"/>
</dbReference>
<comment type="similarity">
    <text evidence="1 5">Belongs to the universal ribosomal protein uS2 family.</text>
</comment>
<evidence type="ECO:0000256" key="4">
    <source>
        <dbReference type="ARBA" id="ARBA00035256"/>
    </source>
</evidence>
<keyword evidence="3 5" id="KW-0687">Ribonucleoprotein</keyword>
<evidence type="ECO:0000256" key="3">
    <source>
        <dbReference type="ARBA" id="ARBA00023274"/>
    </source>
</evidence>
<evidence type="ECO:0000256" key="5">
    <source>
        <dbReference type="HAMAP-Rule" id="MF_00291"/>
    </source>
</evidence>
<dbReference type="Gene3D" id="3.40.50.10490">
    <property type="entry name" value="Glucose-6-phosphate isomerase like protein, domain 1"/>
    <property type="match status" value="1"/>
</dbReference>
<reference evidence="6 7" key="1">
    <citation type="journal article" date="2015" name="Nature">
        <title>rRNA introns, odd ribosomes, and small enigmatic genomes across a large radiation of phyla.</title>
        <authorList>
            <person name="Brown C.T."/>
            <person name="Hug L.A."/>
            <person name="Thomas B.C."/>
            <person name="Sharon I."/>
            <person name="Castelle C.J."/>
            <person name="Singh A."/>
            <person name="Wilkins M.J."/>
            <person name="Williams K.H."/>
            <person name="Banfield J.F."/>
        </authorList>
    </citation>
    <scope>NUCLEOTIDE SEQUENCE [LARGE SCALE GENOMIC DNA]</scope>
</reference>
<dbReference type="HAMAP" id="MF_00291_B">
    <property type="entry name" value="Ribosomal_uS2_B"/>
    <property type="match status" value="1"/>
</dbReference>
<dbReference type="NCBIfam" id="TIGR01011">
    <property type="entry name" value="rpsB_bact"/>
    <property type="match status" value="1"/>
</dbReference>
<proteinExistence type="inferred from homology"/>
<dbReference type="PANTHER" id="PTHR12534">
    <property type="entry name" value="30S RIBOSOMAL PROTEIN S2 PROKARYOTIC AND ORGANELLAR"/>
    <property type="match status" value="1"/>
</dbReference>
<dbReference type="GO" id="GO:0006412">
    <property type="term" value="P:translation"/>
    <property type="evidence" value="ECO:0007669"/>
    <property type="project" value="UniProtKB-UniRule"/>
</dbReference>
<comment type="caution">
    <text evidence="6">The sequence shown here is derived from an EMBL/GenBank/DDBJ whole genome shotgun (WGS) entry which is preliminary data.</text>
</comment>
<gene>
    <name evidence="5" type="primary">rpsB</name>
    <name evidence="6" type="ORF">UR88_C0001G0007</name>
</gene>
<dbReference type="PRINTS" id="PR00395">
    <property type="entry name" value="RIBOSOMALS2"/>
</dbReference>
<dbReference type="InterPro" id="IPR005706">
    <property type="entry name" value="Ribosomal_uS2_bac/mit/plastid"/>
</dbReference>
<sequence length="247" mass="27219">MQSLKVKVENRNIGASVSVEKMFEAGVHYGYEKSRRHPSTSSYIYATKNNGDIIDLEKTSVQLEHAMEFVKNLGAQNKVILFVGTKPEARDTIKNAALSLNMPYVDVRWIGGTLSNFTEIKKRIAELEKYNKESVEGGLEKYTKKERVVMAKKMEKLSKYYSGLIGLKKAPDALFIIDSKAEHIAATEAKKSGVSTVALVNSDSNIKGIDYPIVGNDSGIPSIKLFTTSIVGAYKTGTMSLPATKEK</sequence>
<evidence type="ECO:0000256" key="2">
    <source>
        <dbReference type="ARBA" id="ARBA00022980"/>
    </source>
</evidence>
<evidence type="ECO:0000256" key="1">
    <source>
        <dbReference type="ARBA" id="ARBA00006242"/>
    </source>
</evidence>